<dbReference type="SUPFAM" id="SSF51735">
    <property type="entry name" value="NAD(P)-binding Rossmann-fold domains"/>
    <property type="match status" value="1"/>
</dbReference>
<dbReference type="GeneID" id="95524506"/>
<dbReference type="PANTHER" id="PTHR13812:SF19">
    <property type="entry name" value="KETIMINE REDUCTASE MU-CRYSTALLIN"/>
    <property type="match status" value="1"/>
</dbReference>
<dbReference type="GO" id="GO:0005737">
    <property type="term" value="C:cytoplasm"/>
    <property type="evidence" value="ECO:0007669"/>
    <property type="project" value="TreeGrafter"/>
</dbReference>
<organism evidence="1 2">
    <name type="scientific">Streptomyces atratus</name>
    <dbReference type="NCBI Taxonomy" id="1893"/>
    <lineage>
        <taxon>Bacteria</taxon>
        <taxon>Bacillati</taxon>
        <taxon>Actinomycetota</taxon>
        <taxon>Actinomycetes</taxon>
        <taxon>Kitasatosporales</taxon>
        <taxon>Streptomycetaceae</taxon>
        <taxon>Streptomyces</taxon>
    </lineage>
</organism>
<dbReference type="InterPro" id="IPR023866">
    <property type="entry name" value="SbnB"/>
</dbReference>
<sequence length="335" mass="35965">MSAFHVIDGAVARDVITSAPSEILEIVRDTYLQHSRGDTVNPDSYFLRFPENPGARIIALPAHLGGEAPVSGLKWIASYPENVRQNLPRASAVLLLNDAETGYPFACLEASRISAARTAASAALAVETLAPGDAPRTVLFVGAGVIGRTVSDFLAARGLNVGECLVHDHVDSYAEKFATYAAEAHGWQARAVSEVDAALATADLVVLATTAPAPWLADGQPLLPDQLILNLSLRDIHPTVMIKCHNVLDDIDHCLTAKTSPHLTETEYGTRDFIDGTLADVLRGKVILDRDRPIVFSPFGLGVLDLAVGCHIYRTALESGRATEVPGFFPELTRW</sequence>
<dbReference type="InterPro" id="IPR003462">
    <property type="entry name" value="ODC_Mu_crystall"/>
</dbReference>
<dbReference type="Gene3D" id="3.30.1780.10">
    <property type="entry name" value="ornithine cyclodeaminase, domain 1"/>
    <property type="match status" value="1"/>
</dbReference>
<name>A0A2Z5JNU5_STRAR</name>
<dbReference type="GO" id="GO:0016639">
    <property type="term" value="F:oxidoreductase activity, acting on the CH-NH2 group of donors, NAD or NADP as acceptor"/>
    <property type="evidence" value="ECO:0007669"/>
    <property type="project" value="InterPro"/>
</dbReference>
<accession>A0A2Z5JNU5</accession>
<evidence type="ECO:0000313" key="2">
    <source>
        <dbReference type="Proteomes" id="UP000252698"/>
    </source>
</evidence>
<dbReference type="PIRSF" id="PIRSF001439">
    <property type="entry name" value="CryM"/>
    <property type="match status" value="1"/>
</dbReference>
<dbReference type="Proteomes" id="UP000252698">
    <property type="component" value="Chromosome"/>
</dbReference>
<dbReference type="Gene3D" id="3.40.50.720">
    <property type="entry name" value="NAD(P)-binding Rossmann-like Domain"/>
    <property type="match status" value="1"/>
</dbReference>
<dbReference type="InterPro" id="IPR023401">
    <property type="entry name" value="ODC_N"/>
</dbReference>
<dbReference type="KEGG" id="sata:C5746_40325"/>
<gene>
    <name evidence="1" type="ORF">C5746_40325</name>
</gene>
<dbReference type="Pfam" id="PF02423">
    <property type="entry name" value="OCD_Mu_crystall"/>
    <property type="match status" value="1"/>
</dbReference>
<dbReference type="AlphaFoldDB" id="A0A2Z5JNU5"/>
<evidence type="ECO:0000313" key="1">
    <source>
        <dbReference type="EMBL" id="AXE82106.1"/>
    </source>
</evidence>
<dbReference type="GO" id="GO:0019290">
    <property type="term" value="P:siderophore biosynthetic process"/>
    <property type="evidence" value="ECO:0007669"/>
    <property type="project" value="InterPro"/>
</dbReference>
<protein>
    <submittedName>
        <fullName evidence="1">2,3-diaminopropionate biosynthesis protein SbnB</fullName>
    </submittedName>
</protein>
<dbReference type="NCBIfam" id="TIGR03944">
    <property type="entry name" value="dehyd_SbnB_fam"/>
    <property type="match status" value="1"/>
</dbReference>
<reference evidence="1 2" key="1">
    <citation type="journal article" date="2018" name="Front. Microbiol.">
        <title>Genome Sequencing of Streptomyces atratus SCSIOZH16 and Activation Production of Nocardamine via Metabolic Engineering.</title>
        <authorList>
            <person name="Li Y."/>
            <person name="Zhang C."/>
            <person name="Liu C."/>
            <person name="Ju J."/>
            <person name="Ma J."/>
        </authorList>
    </citation>
    <scope>NUCLEOTIDE SEQUENCE [LARGE SCALE GENOMIC DNA]</scope>
    <source>
        <strain evidence="1 2">SCSIO_ZH16</strain>
    </source>
</reference>
<dbReference type="PANTHER" id="PTHR13812">
    <property type="entry name" value="KETIMINE REDUCTASE MU-CRYSTALLIN"/>
    <property type="match status" value="1"/>
</dbReference>
<proteinExistence type="predicted"/>
<dbReference type="InterPro" id="IPR036291">
    <property type="entry name" value="NAD(P)-bd_dom_sf"/>
</dbReference>
<dbReference type="RefSeq" id="WP_114248491.1">
    <property type="nucleotide sequence ID" value="NZ_CP027306.1"/>
</dbReference>
<dbReference type="EMBL" id="CP027306">
    <property type="protein sequence ID" value="AXE82106.1"/>
    <property type="molecule type" value="Genomic_DNA"/>
</dbReference>